<dbReference type="SUPFAM" id="SSF52540">
    <property type="entry name" value="P-loop containing nucleoside triphosphate hydrolases"/>
    <property type="match status" value="1"/>
</dbReference>
<dbReference type="InterPro" id="IPR003593">
    <property type="entry name" value="AAA+_ATPase"/>
</dbReference>
<dbReference type="PANTHER" id="PTHR42711">
    <property type="entry name" value="ABC TRANSPORTER ATP-BINDING PROTEIN"/>
    <property type="match status" value="1"/>
</dbReference>
<evidence type="ECO:0000313" key="6">
    <source>
        <dbReference type="EMBL" id="MBO8427568.1"/>
    </source>
</evidence>
<feature type="domain" description="ABC transporter" evidence="5">
    <location>
        <begin position="5"/>
        <end position="230"/>
    </location>
</feature>
<dbReference type="GO" id="GO:0005524">
    <property type="term" value="F:ATP binding"/>
    <property type="evidence" value="ECO:0007669"/>
    <property type="project" value="UniProtKB-KW"/>
</dbReference>
<dbReference type="InterPro" id="IPR027417">
    <property type="entry name" value="P-loop_NTPase"/>
</dbReference>
<comment type="caution">
    <text evidence="6">The sequence shown here is derived from an EMBL/GenBank/DDBJ whole genome shotgun (WGS) entry which is preliminary data.</text>
</comment>
<accession>A0A9D9GXI2</accession>
<dbReference type="InterPro" id="IPR050763">
    <property type="entry name" value="ABC_transporter_ATP-binding"/>
</dbReference>
<evidence type="ECO:0000256" key="4">
    <source>
        <dbReference type="ARBA" id="ARBA00022840"/>
    </source>
</evidence>
<dbReference type="Pfam" id="PF00005">
    <property type="entry name" value="ABC_tran"/>
    <property type="match status" value="1"/>
</dbReference>
<dbReference type="PANTHER" id="PTHR42711:SF5">
    <property type="entry name" value="ABC TRANSPORTER ATP-BINDING PROTEIN NATA"/>
    <property type="match status" value="1"/>
</dbReference>
<comment type="similarity">
    <text evidence="1">Belongs to the ABC transporter superfamily.</text>
</comment>
<keyword evidence="3" id="KW-0547">Nucleotide-binding</keyword>
<evidence type="ECO:0000256" key="2">
    <source>
        <dbReference type="ARBA" id="ARBA00022448"/>
    </source>
</evidence>
<reference evidence="6" key="1">
    <citation type="submission" date="2020-10" db="EMBL/GenBank/DDBJ databases">
        <authorList>
            <person name="Gilroy R."/>
        </authorList>
    </citation>
    <scope>NUCLEOTIDE SEQUENCE</scope>
    <source>
        <strain evidence="6">11159</strain>
    </source>
</reference>
<evidence type="ECO:0000313" key="7">
    <source>
        <dbReference type="Proteomes" id="UP000823613"/>
    </source>
</evidence>
<evidence type="ECO:0000259" key="5">
    <source>
        <dbReference type="PROSITE" id="PS50893"/>
    </source>
</evidence>
<evidence type="ECO:0000256" key="3">
    <source>
        <dbReference type="ARBA" id="ARBA00022741"/>
    </source>
</evidence>
<proteinExistence type="inferred from homology"/>
<dbReference type="Proteomes" id="UP000823613">
    <property type="component" value="Unassembled WGS sequence"/>
</dbReference>
<keyword evidence="2" id="KW-0813">Transport</keyword>
<dbReference type="PROSITE" id="PS00211">
    <property type="entry name" value="ABC_TRANSPORTER_1"/>
    <property type="match status" value="1"/>
</dbReference>
<dbReference type="GO" id="GO:0016887">
    <property type="term" value="F:ATP hydrolysis activity"/>
    <property type="evidence" value="ECO:0007669"/>
    <property type="project" value="InterPro"/>
</dbReference>
<dbReference type="InterPro" id="IPR017871">
    <property type="entry name" value="ABC_transporter-like_CS"/>
</dbReference>
<protein>
    <submittedName>
        <fullName evidence="6">ATP-binding cassette domain-containing protein</fullName>
    </submittedName>
</protein>
<keyword evidence="4 6" id="KW-0067">ATP-binding</keyword>
<gene>
    <name evidence="6" type="ORF">IAC58_03340</name>
</gene>
<dbReference type="CDD" id="cd03230">
    <property type="entry name" value="ABC_DR_subfamily_A"/>
    <property type="match status" value="1"/>
</dbReference>
<sequence length="302" mass="35022">MKEAIEIKNITKDYKNERGVFDINISFKIGDFCGIIGENGAGKTTLLRLIMGYIKATSGNILVNGLDVKKEQERIHEIVGYVPGEIGFPDLKNGTEFLNLQAEMDDTFNKELAKKYIQKLNLDMRVNPRRMSKGMKQKLALINVFSRDKMIYILDEPSTGLDPLMRNHYLDILKEKKSEGKTIILTSNNFEEIENVCDRVVYLNKGRIIADFYKSEVLDSNLEVISVFFKELPEISIFDGNFEVLKVKKEKNEIVFLISKNNLKKFFLLISKLSAFDIKEHIFSMEEYVKFKVQKRYERKDI</sequence>
<dbReference type="SMART" id="SM00382">
    <property type="entry name" value="AAA"/>
    <property type="match status" value="1"/>
</dbReference>
<dbReference type="EMBL" id="JADIMY010000070">
    <property type="protein sequence ID" value="MBO8427568.1"/>
    <property type="molecule type" value="Genomic_DNA"/>
</dbReference>
<organism evidence="6 7">
    <name type="scientific">Candidatus Onthovivens merdipullorum</name>
    <dbReference type="NCBI Taxonomy" id="2840889"/>
    <lineage>
        <taxon>Bacteria</taxon>
        <taxon>Bacillati</taxon>
        <taxon>Bacillota</taxon>
        <taxon>Bacilli</taxon>
        <taxon>Bacillales</taxon>
        <taxon>Candidatus Onthovivens</taxon>
    </lineage>
</organism>
<dbReference type="Gene3D" id="3.40.50.300">
    <property type="entry name" value="P-loop containing nucleotide triphosphate hydrolases"/>
    <property type="match status" value="1"/>
</dbReference>
<dbReference type="AlphaFoldDB" id="A0A9D9GXI2"/>
<name>A0A9D9GXI2_9BACL</name>
<dbReference type="InterPro" id="IPR003439">
    <property type="entry name" value="ABC_transporter-like_ATP-bd"/>
</dbReference>
<evidence type="ECO:0000256" key="1">
    <source>
        <dbReference type="ARBA" id="ARBA00005417"/>
    </source>
</evidence>
<dbReference type="PROSITE" id="PS50893">
    <property type="entry name" value="ABC_TRANSPORTER_2"/>
    <property type="match status" value="1"/>
</dbReference>
<reference evidence="6" key="2">
    <citation type="journal article" date="2021" name="PeerJ">
        <title>Extensive microbial diversity within the chicken gut microbiome revealed by metagenomics and culture.</title>
        <authorList>
            <person name="Gilroy R."/>
            <person name="Ravi A."/>
            <person name="Getino M."/>
            <person name="Pursley I."/>
            <person name="Horton D.L."/>
            <person name="Alikhan N.F."/>
            <person name="Baker D."/>
            <person name="Gharbi K."/>
            <person name="Hall N."/>
            <person name="Watson M."/>
            <person name="Adriaenssens E.M."/>
            <person name="Foster-Nyarko E."/>
            <person name="Jarju S."/>
            <person name="Secka A."/>
            <person name="Antonio M."/>
            <person name="Oren A."/>
            <person name="Chaudhuri R.R."/>
            <person name="La Ragione R."/>
            <person name="Hildebrand F."/>
            <person name="Pallen M.J."/>
        </authorList>
    </citation>
    <scope>NUCLEOTIDE SEQUENCE</scope>
    <source>
        <strain evidence="6">11159</strain>
    </source>
</reference>